<name>A0ABN9T9T3_9DINO</name>
<accession>A0ABN9T9T3</accession>
<proteinExistence type="predicted"/>
<sequence>MISRSIARRIASRCEGVLAVSYQVPSLARCAVPFGVVSGVAAKSHGVVAVAGLVAGGCCKAVQCDDEGRGSSQYIDDEGNTFHIFSDKKSAKAAANRDGNSRAVFHGPHLPGYLPHYHAVADGQNSFAQYVWLDTVQMLREHWLDRDVPLDVKHARDRVQRQLAENDHREYTRMRDIEEKQAHQPPEQLEAAEFNKFGVPTIEQHKEGVQVAVRDCLLVSILMQFDNSSSSRSYSIGDALAASLRAVLIEFLYFCGHSFEAKYGLPTWTAPLFPCLLGGPGGQWSALATWYGMRAGWSTDEIVHFRSQVSGVITAHSMSTTKSPTDREQ</sequence>
<dbReference type="Proteomes" id="UP001189429">
    <property type="component" value="Unassembled WGS sequence"/>
</dbReference>
<protein>
    <submittedName>
        <fullName evidence="1">Uncharacterized protein</fullName>
    </submittedName>
</protein>
<evidence type="ECO:0000313" key="1">
    <source>
        <dbReference type="EMBL" id="CAK0841918.1"/>
    </source>
</evidence>
<gene>
    <name evidence="1" type="ORF">PCOR1329_LOCUS36982</name>
</gene>
<reference evidence="1" key="1">
    <citation type="submission" date="2023-10" db="EMBL/GenBank/DDBJ databases">
        <authorList>
            <person name="Chen Y."/>
            <person name="Shah S."/>
            <person name="Dougan E. K."/>
            <person name="Thang M."/>
            <person name="Chan C."/>
        </authorList>
    </citation>
    <scope>NUCLEOTIDE SEQUENCE [LARGE SCALE GENOMIC DNA]</scope>
</reference>
<comment type="caution">
    <text evidence="1">The sequence shown here is derived from an EMBL/GenBank/DDBJ whole genome shotgun (WGS) entry which is preliminary data.</text>
</comment>
<dbReference type="EMBL" id="CAUYUJ010014493">
    <property type="protein sequence ID" value="CAK0841918.1"/>
    <property type="molecule type" value="Genomic_DNA"/>
</dbReference>
<evidence type="ECO:0000313" key="2">
    <source>
        <dbReference type="Proteomes" id="UP001189429"/>
    </source>
</evidence>
<organism evidence="1 2">
    <name type="scientific">Prorocentrum cordatum</name>
    <dbReference type="NCBI Taxonomy" id="2364126"/>
    <lineage>
        <taxon>Eukaryota</taxon>
        <taxon>Sar</taxon>
        <taxon>Alveolata</taxon>
        <taxon>Dinophyceae</taxon>
        <taxon>Prorocentrales</taxon>
        <taxon>Prorocentraceae</taxon>
        <taxon>Prorocentrum</taxon>
    </lineage>
</organism>
<keyword evidence="2" id="KW-1185">Reference proteome</keyword>